<keyword evidence="3" id="KW-1185">Reference proteome</keyword>
<dbReference type="EMBL" id="OX465079">
    <property type="protein sequence ID" value="CAI9275803.1"/>
    <property type="molecule type" value="Genomic_DNA"/>
</dbReference>
<sequence length="186" mass="22215">MCKKKTTIGEWRLSFEKEKLEEKKRSIEEKQRAREEKQKIRDIEFLRKPYDHLIGDELDMVLRARADIMKKILQDKDLVVVDESIVVNNKPKKKRHSGRSKKEKSIYFCFIPSLRGNDEDYGYTFDQIRFLINELITWNDVAKSILWFGFVHSVSFLHISQQTLTLGKSNTFTPFEFYKLQHHSKI</sequence>
<keyword evidence="1" id="KW-0175">Coiled coil</keyword>
<organism evidence="2 3">
    <name type="scientific">Lactuca saligna</name>
    <name type="common">Willowleaf lettuce</name>
    <dbReference type="NCBI Taxonomy" id="75948"/>
    <lineage>
        <taxon>Eukaryota</taxon>
        <taxon>Viridiplantae</taxon>
        <taxon>Streptophyta</taxon>
        <taxon>Embryophyta</taxon>
        <taxon>Tracheophyta</taxon>
        <taxon>Spermatophyta</taxon>
        <taxon>Magnoliopsida</taxon>
        <taxon>eudicotyledons</taxon>
        <taxon>Gunneridae</taxon>
        <taxon>Pentapetalae</taxon>
        <taxon>asterids</taxon>
        <taxon>campanulids</taxon>
        <taxon>Asterales</taxon>
        <taxon>Asteraceae</taxon>
        <taxon>Cichorioideae</taxon>
        <taxon>Cichorieae</taxon>
        <taxon>Lactucinae</taxon>
        <taxon>Lactuca</taxon>
    </lineage>
</organism>
<protein>
    <submittedName>
        <fullName evidence="2">Uncharacterized protein</fullName>
    </submittedName>
</protein>
<evidence type="ECO:0000256" key="1">
    <source>
        <dbReference type="SAM" id="Coils"/>
    </source>
</evidence>
<reference evidence="2" key="1">
    <citation type="submission" date="2023-04" db="EMBL/GenBank/DDBJ databases">
        <authorList>
            <person name="Vijverberg K."/>
            <person name="Xiong W."/>
            <person name="Schranz E."/>
        </authorList>
    </citation>
    <scope>NUCLEOTIDE SEQUENCE</scope>
</reference>
<name>A0AA36DYK7_LACSI</name>
<dbReference type="Proteomes" id="UP001177003">
    <property type="component" value="Chromosome 3"/>
</dbReference>
<accession>A0AA36DYK7</accession>
<proteinExistence type="predicted"/>
<evidence type="ECO:0000313" key="3">
    <source>
        <dbReference type="Proteomes" id="UP001177003"/>
    </source>
</evidence>
<feature type="coiled-coil region" evidence="1">
    <location>
        <begin position="13"/>
        <end position="43"/>
    </location>
</feature>
<evidence type="ECO:0000313" key="2">
    <source>
        <dbReference type="EMBL" id="CAI9275803.1"/>
    </source>
</evidence>
<gene>
    <name evidence="2" type="ORF">LSALG_LOCUS15822</name>
</gene>
<dbReference type="AlphaFoldDB" id="A0AA36DYK7"/>